<evidence type="ECO:0000313" key="1">
    <source>
        <dbReference type="EMBL" id="MDE1461810.1"/>
    </source>
</evidence>
<organism evidence="1 2">
    <name type="scientific">Spartinivicinus poritis</name>
    <dbReference type="NCBI Taxonomy" id="2994640"/>
    <lineage>
        <taxon>Bacteria</taxon>
        <taxon>Pseudomonadati</taxon>
        <taxon>Pseudomonadota</taxon>
        <taxon>Gammaproteobacteria</taxon>
        <taxon>Oceanospirillales</taxon>
        <taxon>Zooshikellaceae</taxon>
        <taxon>Spartinivicinus</taxon>
    </lineage>
</organism>
<protein>
    <submittedName>
        <fullName evidence="1">Uncharacterized protein</fullName>
    </submittedName>
</protein>
<keyword evidence="2" id="KW-1185">Reference proteome</keyword>
<dbReference type="Proteomes" id="UP001528823">
    <property type="component" value="Unassembled WGS sequence"/>
</dbReference>
<dbReference type="EMBL" id="JAPMOU010000007">
    <property type="protein sequence ID" value="MDE1461810.1"/>
    <property type="molecule type" value="Genomic_DNA"/>
</dbReference>
<evidence type="ECO:0000313" key="2">
    <source>
        <dbReference type="Proteomes" id="UP001528823"/>
    </source>
</evidence>
<gene>
    <name evidence="1" type="ORF">ORQ98_07495</name>
</gene>
<accession>A0ABT5U627</accession>
<reference evidence="1 2" key="1">
    <citation type="submission" date="2022-11" db="EMBL/GenBank/DDBJ databases">
        <title>Spartinivicinus poritis sp. nov., isolated from scleractinian coral Porites lutea.</title>
        <authorList>
            <person name="Zhang G."/>
            <person name="Cai L."/>
            <person name="Wei Q."/>
        </authorList>
    </citation>
    <scope>NUCLEOTIDE SEQUENCE [LARGE SCALE GENOMIC DNA]</scope>
    <source>
        <strain evidence="1 2">A2-2</strain>
    </source>
</reference>
<sequence>MSIQLGAVLISFFIKCSVVYASSLNVTVPVLSYRAAAFDYQYRLLEFALEKSGYQYQLKKVTLDTSQARLETMLNKGDQVNVYWMGTSIEKEKQLIPVRIPILRGLLGHRVFIIHKKDQERFNQIKTIDDLKKMVAVQGIGWSDIKILKNASLKTIARKYKTIFDIINAGDRVDYFPRGVNEAWDEVEQFKTTSPNITVESKILLVYPFAIFFFVSPNHPEIAQALTKGLKKAYKDGSFMGFFSGHPSIVALFEKANIEGRLKLVINNPLMSQETMSIPGEYWHTKQQ</sequence>
<proteinExistence type="predicted"/>
<comment type="caution">
    <text evidence="1">The sequence shown here is derived from an EMBL/GenBank/DDBJ whole genome shotgun (WGS) entry which is preliminary data.</text>
</comment>
<dbReference type="SUPFAM" id="SSF53850">
    <property type="entry name" value="Periplasmic binding protein-like II"/>
    <property type="match status" value="1"/>
</dbReference>
<dbReference type="RefSeq" id="WP_274688169.1">
    <property type="nucleotide sequence ID" value="NZ_JAPMOU010000007.1"/>
</dbReference>
<name>A0ABT5U627_9GAMM</name>